<gene>
    <name evidence="3" type="ORF">RI129_010570</name>
</gene>
<feature type="domain" description="DUF4780" evidence="2">
    <location>
        <begin position="113"/>
        <end position="272"/>
    </location>
</feature>
<feature type="region of interest" description="Disordered" evidence="1">
    <location>
        <begin position="288"/>
        <end position="321"/>
    </location>
</feature>
<evidence type="ECO:0000256" key="1">
    <source>
        <dbReference type="SAM" id="MobiDB-lite"/>
    </source>
</evidence>
<dbReference type="InterPro" id="IPR031961">
    <property type="entry name" value="DUF4780"/>
</dbReference>
<dbReference type="EMBL" id="JAVRBK010000008">
    <property type="protein sequence ID" value="KAK5639759.1"/>
    <property type="molecule type" value="Genomic_DNA"/>
</dbReference>
<name>A0AAN7V4D7_9COLE</name>
<feature type="compositionally biased region" description="Polar residues" evidence="1">
    <location>
        <begin position="311"/>
        <end position="321"/>
    </location>
</feature>
<dbReference type="AlphaFoldDB" id="A0AAN7V4D7"/>
<feature type="compositionally biased region" description="Basic and acidic residues" evidence="1">
    <location>
        <begin position="288"/>
        <end position="298"/>
    </location>
</feature>
<feature type="compositionally biased region" description="Polar residues" evidence="1">
    <location>
        <begin position="1"/>
        <end position="13"/>
    </location>
</feature>
<evidence type="ECO:0000259" key="2">
    <source>
        <dbReference type="Pfam" id="PF16012"/>
    </source>
</evidence>
<accession>A0AAN7V4D7</accession>
<reference evidence="3 4" key="1">
    <citation type="journal article" date="2024" name="Insects">
        <title>An Improved Chromosome-Level Genome Assembly of the Firefly Pyrocoelia pectoralis.</title>
        <authorList>
            <person name="Fu X."/>
            <person name="Meyer-Rochow V.B."/>
            <person name="Ballantyne L."/>
            <person name="Zhu X."/>
        </authorList>
    </citation>
    <scope>NUCLEOTIDE SEQUENCE [LARGE SCALE GENOMIC DNA]</scope>
    <source>
        <strain evidence="3">XCY_ONT2</strain>
    </source>
</reference>
<comment type="caution">
    <text evidence="3">The sequence shown here is derived from an EMBL/GenBank/DDBJ whole genome shotgun (WGS) entry which is preliminary data.</text>
</comment>
<sequence length="321" mass="35207">MNQEVKNQPQRETTPGAPGTGEPKKLSGAARRKVLKMRKESGGSKQPDLPSSKEGQPGGSKHPASTSHPKADPKTGTQKRHRSEGSTPKGATSKKVKAGTVKDTRTFSEAVTGFRMAFVHEDLEGTLSEEETGRIKTWILDRIDTLTTGAPSPKFTECRHRGGALLITCADLTSVGWVKSELERAAPWEGAKLRFVEAKNLPKPVRAHAWIPGTPEEPAKILKRIQIQNAGVETSNWRVVDRREDPKGQTLIVLMDQTSWDKLGAKCNNRPYVNFTRLTFKLLSKPKVGREEETKMECEEATVAEGPSEEPQPTASTSAPQ</sequence>
<feature type="region of interest" description="Disordered" evidence="1">
    <location>
        <begin position="1"/>
        <end position="101"/>
    </location>
</feature>
<evidence type="ECO:0000313" key="3">
    <source>
        <dbReference type="EMBL" id="KAK5639759.1"/>
    </source>
</evidence>
<proteinExistence type="predicted"/>
<evidence type="ECO:0000313" key="4">
    <source>
        <dbReference type="Proteomes" id="UP001329430"/>
    </source>
</evidence>
<dbReference type="Pfam" id="PF16012">
    <property type="entry name" value="DUF4780"/>
    <property type="match status" value="1"/>
</dbReference>
<protein>
    <recommendedName>
        <fullName evidence="2">DUF4780 domain-containing protein</fullName>
    </recommendedName>
</protein>
<keyword evidence="4" id="KW-1185">Reference proteome</keyword>
<dbReference type="Proteomes" id="UP001329430">
    <property type="component" value="Chromosome 8"/>
</dbReference>
<organism evidence="3 4">
    <name type="scientific">Pyrocoelia pectoralis</name>
    <dbReference type="NCBI Taxonomy" id="417401"/>
    <lineage>
        <taxon>Eukaryota</taxon>
        <taxon>Metazoa</taxon>
        <taxon>Ecdysozoa</taxon>
        <taxon>Arthropoda</taxon>
        <taxon>Hexapoda</taxon>
        <taxon>Insecta</taxon>
        <taxon>Pterygota</taxon>
        <taxon>Neoptera</taxon>
        <taxon>Endopterygota</taxon>
        <taxon>Coleoptera</taxon>
        <taxon>Polyphaga</taxon>
        <taxon>Elateriformia</taxon>
        <taxon>Elateroidea</taxon>
        <taxon>Lampyridae</taxon>
        <taxon>Lampyrinae</taxon>
        <taxon>Pyrocoelia</taxon>
    </lineage>
</organism>